<dbReference type="PANTHER" id="PTHR46796">
    <property type="entry name" value="HTH-TYPE TRANSCRIPTIONAL ACTIVATOR RHAS-RELATED"/>
    <property type="match status" value="1"/>
</dbReference>
<dbReference type="InterPro" id="IPR009057">
    <property type="entry name" value="Homeodomain-like_sf"/>
</dbReference>
<dbReference type="SMART" id="SM00342">
    <property type="entry name" value="HTH_ARAC"/>
    <property type="match status" value="1"/>
</dbReference>
<evidence type="ECO:0000256" key="1">
    <source>
        <dbReference type="ARBA" id="ARBA00023015"/>
    </source>
</evidence>
<dbReference type="PANTHER" id="PTHR46796:SF7">
    <property type="entry name" value="ARAC FAMILY TRANSCRIPTIONAL REGULATOR"/>
    <property type="match status" value="1"/>
</dbReference>
<dbReference type="Proteomes" id="UP001304071">
    <property type="component" value="Chromosome 2"/>
</dbReference>
<evidence type="ECO:0000259" key="4">
    <source>
        <dbReference type="PROSITE" id="PS01124"/>
    </source>
</evidence>
<protein>
    <submittedName>
        <fullName evidence="5">AraC family transcriptional regulator</fullName>
    </submittedName>
</protein>
<organism evidence="5 6">
    <name type="scientific">Vibrio porteresiae DSM 19223</name>
    <dbReference type="NCBI Taxonomy" id="1123496"/>
    <lineage>
        <taxon>Bacteria</taxon>
        <taxon>Pseudomonadati</taxon>
        <taxon>Pseudomonadota</taxon>
        <taxon>Gammaproteobacteria</taxon>
        <taxon>Vibrionales</taxon>
        <taxon>Vibrionaceae</taxon>
        <taxon>Vibrio</taxon>
    </lineage>
</organism>
<dbReference type="RefSeq" id="WP_261896619.1">
    <property type="nucleotide sequence ID" value="NZ_AP024896.1"/>
</dbReference>
<dbReference type="EMBL" id="CP138204">
    <property type="protein sequence ID" value="WPC76208.1"/>
    <property type="molecule type" value="Genomic_DNA"/>
</dbReference>
<dbReference type="PRINTS" id="PR00032">
    <property type="entry name" value="HTHARAC"/>
</dbReference>
<keyword evidence="1" id="KW-0805">Transcription regulation</keyword>
<sequence length="328" mass="36185">MSTIDPLSDVFRLLAARSYVTLGQRAGDHWSISYNGFNGMKFLSLKKGDIWFRSLDQSAWHKLLPGDSLIITRFTPFILATNPNLIPTSINEIDYSVSDGIAHLGGDASMIISGKMEIDQVGSFGLLDCLPDVIFIAGDTNASSSLQWLMNKLHEETQSQALGSALIGDHMMQLIMIEGIRSWVLKQKSEVNGWIGALNDARIMKALNAIHNTPTRHWQLSDLADVAGMSRTGFARLFLKLTGTSAINYLTQLRMLIASRALRLSNESIKHLSFRLGYSSESSFSTTFKRVYGASPKAHRLENREGALANFASINSLEGARKVPSIFS</sequence>
<evidence type="ECO:0000256" key="3">
    <source>
        <dbReference type="ARBA" id="ARBA00023163"/>
    </source>
</evidence>
<dbReference type="Pfam" id="PF12833">
    <property type="entry name" value="HTH_18"/>
    <property type="match status" value="1"/>
</dbReference>
<dbReference type="SUPFAM" id="SSF46689">
    <property type="entry name" value="Homeodomain-like"/>
    <property type="match status" value="2"/>
</dbReference>
<dbReference type="InterPro" id="IPR020449">
    <property type="entry name" value="Tscrpt_reg_AraC-type_HTH"/>
</dbReference>
<proteinExistence type="predicted"/>
<gene>
    <name evidence="5" type="ORF">R8Z52_16905</name>
</gene>
<dbReference type="PROSITE" id="PS01124">
    <property type="entry name" value="HTH_ARAC_FAMILY_2"/>
    <property type="match status" value="1"/>
</dbReference>
<dbReference type="InterPro" id="IPR050204">
    <property type="entry name" value="AraC_XylS_family_regulators"/>
</dbReference>
<keyword evidence="3" id="KW-0804">Transcription</keyword>
<dbReference type="Gene3D" id="1.10.10.60">
    <property type="entry name" value="Homeodomain-like"/>
    <property type="match status" value="2"/>
</dbReference>
<keyword evidence="2" id="KW-0238">DNA-binding</keyword>
<dbReference type="InterPro" id="IPR018060">
    <property type="entry name" value="HTH_AraC"/>
</dbReference>
<evidence type="ECO:0000313" key="5">
    <source>
        <dbReference type="EMBL" id="WPC76208.1"/>
    </source>
</evidence>
<dbReference type="Pfam" id="PF12852">
    <property type="entry name" value="Cupin_6"/>
    <property type="match status" value="1"/>
</dbReference>
<reference evidence="5 6" key="1">
    <citation type="submission" date="2023-11" db="EMBL/GenBank/DDBJ databases">
        <title>Plant-associative lifestyle of Vibrio porteresiae and its evolutionary dynamics.</title>
        <authorList>
            <person name="Rameshkumar N."/>
            <person name="Kirti K."/>
        </authorList>
    </citation>
    <scope>NUCLEOTIDE SEQUENCE [LARGE SCALE GENOMIC DNA]</scope>
    <source>
        <strain evidence="5 6">MSSRF30</strain>
    </source>
</reference>
<feature type="domain" description="HTH araC/xylS-type" evidence="4">
    <location>
        <begin position="204"/>
        <end position="302"/>
    </location>
</feature>
<name>A0ABZ0QI82_9VIBR</name>
<accession>A0ABZ0QI82</accession>
<dbReference type="InterPro" id="IPR032783">
    <property type="entry name" value="AraC_lig"/>
</dbReference>
<evidence type="ECO:0000256" key="2">
    <source>
        <dbReference type="ARBA" id="ARBA00023125"/>
    </source>
</evidence>
<evidence type="ECO:0000313" key="6">
    <source>
        <dbReference type="Proteomes" id="UP001304071"/>
    </source>
</evidence>
<keyword evidence="6" id="KW-1185">Reference proteome</keyword>